<gene>
    <name evidence="6" type="ORF">WG219_00305</name>
</gene>
<organism evidence="6 7">
    <name type="scientific">Ectopseudomonas mendocina</name>
    <name type="common">Pseudomonas mendocina</name>
    <dbReference type="NCBI Taxonomy" id="300"/>
    <lineage>
        <taxon>Bacteria</taxon>
        <taxon>Pseudomonadati</taxon>
        <taxon>Pseudomonadota</taxon>
        <taxon>Gammaproteobacteria</taxon>
        <taxon>Pseudomonadales</taxon>
        <taxon>Pseudomonadaceae</taxon>
        <taxon>Ectopseudomonas</taxon>
    </lineage>
</organism>
<evidence type="ECO:0000313" key="6">
    <source>
        <dbReference type="EMBL" id="WXL25970.1"/>
    </source>
</evidence>
<evidence type="ECO:0000313" key="7">
    <source>
        <dbReference type="Proteomes" id="UP001476583"/>
    </source>
</evidence>
<feature type="domain" description="HTH tetR-type" evidence="5">
    <location>
        <begin position="6"/>
        <end position="66"/>
    </location>
</feature>
<dbReference type="Gene3D" id="1.10.10.60">
    <property type="entry name" value="Homeodomain-like"/>
    <property type="match status" value="1"/>
</dbReference>
<keyword evidence="3" id="KW-0804">Transcription</keyword>
<name>A0ABZ2RK44_ECTME</name>
<dbReference type="PROSITE" id="PS50977">
    <property type="entry name" value="HTH_TETR_2"/>
    <property type="match status" value="1"/>
</dbReference>
<dbReference type="InterPro" id="IPR050109">
    <property type="entry name" value="HTH-type_TetR-like_transc_reg"/>
</dbReference>
<dbReference type="EMBL" id="CP148074">
    <property type="protein sequence ID" value="WXL25970.1"/>
    <property type="molecule type" value="Genomic_DNA"/>
</dbReference>
<reference evidence="6 7" key="1">
    <citation type="submission" date="2024-03" db="EMBL/GenBank/DDBJ databases">
        <title>Complete genome of BD2.</title>
        <authorList>
            <person name="Cao G."/>
        </authorList>
    </citation>
    <scope>NUCLEOTIDE SEQUENCE [LARGE SCALE GENOMIC DNA]</scope>
    <source>
        <strain evidence="6 7">BD2</strain>
    </source>
</reference>
<feature type="DNA-binding region" description="H-T-H motif" evidence="4">
    <location>
        <begin position="29"/>
        <end position="48"/>
    </location>
</feature>
<evidence type="ECO:0000256" key="4">
    <source>
        <dbReference type="PROSITE-ProRule" id="PRU00335"/>
    </source>
</evidence>
<keyword evidence="1" id="KW-0805">Transcription regulation</keyword>
<keyword evidence="7" id="KW-1185">Reference proteome</keyword>
<dbReference type="InterPro" id="IPR001647">
    <property type="entry name" value="HTH_TetR"/>
</dbReference>
<evidence type="ECO:0000256" key="1">
    <source>
        <dbReference type="ARBA" id="ARBA00023015"/>
    </source>
</evidence>
<evidence type="ECO:0000256" key="3">
    <source>
        <dbReference type="ARBA" id="ARBA00023163"/>
    </source>
</evidence>
<proteinExistence type="predicted"/>
<protein>
    <submittedName>
        <fullName evidence="6">TetR/AcrR family transcriptional regulator</fullName>
    </submittedName>
</protein>
<accession>A0ABZ2RK44</accession>
<evidence type="ECO:0000256" key="2">
    <source>
        <dbReference type="ARBA" id="ARBA00023125"/>
    </source>
</evidence>
<dbReference type="PANTHER" id="PTHR30055">
    <property type="entry name" value="HTH-TYPE TRANSCRIPTIONAL REGULATOR RUTR"/>
    <property type="match status" value="1"/>
</dbReference>
<dbReference type="PANTHER" id="PTHR30055:SF234">
    <property type="entry name" value="HTH-TYPE TRANSCRIPTIONAL REGULATOR BETI"/>
    <property type="match status" value="1"/>
</dbReference>
<dbReference type="Gene3D" id="1.10.357.10">
    <property type="entry name" value="Tetracycline Repressor, domain 2"/>
    <property type="match status" value="1"/>
</dbReference>
<sequence>MTEKKHSRFEHNRKVALQLFASQGFAQVSLRKLATHMGMSTAALYSHCSSKEELLFDALEEHYENILTIVSRPLRNNGLPRQRLQQISRAIAELYQHGPWLFQLANRERHCLGQAHRQQIEQLRQLIGLHMQQLYAKLLDEPKRCSPAIGQLALNLLEQLPLWLSEANVNAEQQLQLIEHLIQGFFSRLPELREAPAIVEEPHYAELQRRSA</sequence>
<evidence type="ECO:0000259" key="5">
    <source>
        <dbReference type="PROSITE" id="PS50977"/>
    </source>
</evidence>
<dbReference type="Proteomes" id="UP001476583">
    <property type="component" value="Chromosome"/>
</dbReference>
<dbReference type="SUPFAM" id="SSF46689">
    <property type="entry name" value="Homeodomain-like"/>
    <property type="match status" value="1"/>
</dbReference>
<dbReference type="Pfam" id="PF00440">
    <property type="entry name" value="TetR_N"/>
    <property type="match status" value="1"/>
</dbReference>
<dbReference type="InterPro" id="IPR009057">
    <property type="entry name" value="Homeodomain-like_sf"/>
</dbReference>
<keyword evidence="2 4" id="KW-0238">DNA-binding</keyword>